<feature type="signal peptide" evidence="1">
    <location>
        <begin position="1"/>
        <end position="22"/>
    </location>
</feature>
<dbReference type="GO" id="GO:0005886">
    <property type="term" value="C:plasma membrane"/>
    <property type="evidence" value="ECO:0007669"/>
    <property type="project" value="TreeGrafter"/>
</dbReference>
<proteinExistence type="predicted"/>
<dbReference type="InterPro" id="IPR003848">
    <property type="entry name" value="DUF218"/>
</dbReference>
<evidence type="ECO:0000313" key="4">
    <source>
        <dbReference type="Proteomes" id="UP000585437"/>
    </source>
</evidence>
<dbReference type="PANTHER" id="PTHR30336">
    <property type="entry name" value="INNER MEMBRANE PROTEIN, PROBABLE PERMEASE"/>
    <property type="match status" value="1"/>
</dbReference>
<feature type="domain" description="DUF218" evidence="2">
    <location>
        <begin position="182"/>
        <end position="309"/>
    </location>
</feature>
<gene>
    <name evidence="3" type="ORF">F4695_003969</name>
</gene>
<dbReference type="PANTHER" id="PTHR30336:SF4">
    <property type="entry name" value="ENVELOPE BIOGENESIS FACTOR ELYC"/>
    <property type="match status" value="1"/>
</dbReference>
<accession>A0A7X0JN07</accession>
<dbReference type="InterPro" id="IPR011990">
    <property type="entry name" value="TPR-like_helical_dom_sf"/>
</dbReference>
<reference evidence="3 4" key="1">
    <citation type="submission" date="2020-08" db="EMBL/GenBank/DDBJ databases">
        <title>The Agave Microbiome: Exploring the role of microbial communities in plant adaptations to desert environments.</title>
        <authorList>
            <person name="Partida-Martinez L.P."/>
        </authorList>
    </citation>
    <scope>NUCLEOTIDE SEQUENCE [LARGE SCALE GENOMIC DNA]</scope>
    <source>
        <strain evidence="3 4">AS3.12</strain>
    </source>
</reference>
<dbReference type="AlphaFoldDB" id="A0A7X0JN07"/>
<keyword evidence="4" id="KW-1185">Reference proteome</keyword>
<protein>
    <submittedName>
        <fullName evidence="3">Uncharacterized SAM-binding protein YcdF (DUF218 family)</fullName>
    </submittedName>
</protein>
<name>A0A7X0JN07_9HYPH</name>
<dbReference type="CDD" id="cd06259">
    <property type="entry name" value="YdcF-like"/>
    <property type="match status" value="1"/>
</dbReference>
<dbReference type="GO" id="GO:0043164">
    <property type="term" value="P:Gram-negative-bacterium-type cell wall biogenesis"/>
    <property type="evidence" value="ECO:0007669"/>
    <property type="project" value="TreeGrafter"/>
</dbReference>
<dbReference type="EMBL" id="JACHBU010000009">
    <property type="protein sequence ID" value="MBB6510578.1"/>
    <property type="molecule type" value="Genomic_DNA"/>
</dbReference>
<dbReference type="InterPro" id="IPR051599">
    <property type="entry name" value="Cell_Envelope_Assoc"/>
</dbReference>
<sequence length="349" mass="38388">MIQRSICLLALFTALSTSPALGFDQSNAGRVKELVDTGMRYYWTGGDVKKAESEVFKGITLHGKYDVVEAAFAEASKLAPERMDFRYAIASTQILQKKLDEAALTYQGILEKNPDAFEAQAWLEAIAHIKQDKDSAELAHTALAGMDMDRADAYRKRFLAAEKIMANTLNFDVRTITGKVVILTLGYALRDGGIMQQPLLDRLDVTLKAALANPEAMILVSGGVPKSGVTEGDLMMKWLVEKGIDRGRIIIEDKSRDTIGNVLNAATLLTRHQADTVLLITSSSHMRRAQTLLEEALAQKDLRTVVTPLNALDADNAAEAAKVTEAERMTIYRDLMRVSGIWAYPGLQQ</sequence>
<dbReference type="InterPro" id="IPR014729">
    <property type="entry name" value="Rossmann-like_a/b/a_fold"/>
</dbReference>
<comment type="caution">
    <text evidence="3">The sequence shown here is derived from an EMBL/GenBank/DDBJ whole genome shotgun (WGS) entry which is preliminary data.</text>
</comment>
<evidence type="ECO:0000256" key="1">
    <source>
        <dbReference type="SAM" id="SignalP"/>
    </source>
</evidence>
<dbReference type="Gene3D" id="3.40.50.620">
    <property type="entry name" value="HUPs"/>
    <property type="match status" value="1"/>
</dbReference>
<dbReference type="Proteomes" id="UP000585437">
    <property type="component" value="Unassembled WGS sequence"/>
</dbReference>
<organism evidence="3 4">
    <name type="scientific">Rhizobium soli</name>
    <dbReference type="NCBI Taxonomy" id="424798"/>
    <lineage>
        <taxon>Bacteria</taxon>
        <taxon>Pseudomonadati</taxon>
        <taxon>Pseudomonadota</taxon>
        <taxon>Alphaproteobacteria</taxon>
        <taxon>Hyphomicrobiales</taxon>
        <taxon>Rhizobiaceae</taxon>
        <taxon>Rhizobium/Agrobacterium group</taxon>
        <taxon>Rhizobium</taxon>
    </lineage>
</organism>
<evidence type="ECO:0000313" key="3">
    <source>
        <dbReference type="EMBL" id="MBB6510578.1"/>
    </source>
</evidence>
<dbReference type="Gene3D" id="1.25.40.10">
    <property type="entry name" value="Tetratricopeptide repeat domain"/>
    <property type="match status" value="1"/>
</dbReference>
<dbReference type="RefSeq" id="WP_184655722.1">
    <property type="nucleotide sequence ID" value="NZ_JACHBU010000009.1"/>
</dbReference>
<dbReference type="SUPFAM" id="SSF48452">
    <property type="entry name" value="TPR-like"/>
    <property type="match status" value="1"/>
</dbReference>
<dbReference type="GO" id="GO:0000270">
    <property type="term" value="P:peptidoglycan metabolic process"/>
    <property type="evidence" value="ECO:0007669"/>
    <property type="project" value="TreeGrafter"/>
</dbReference>
<keyword evidence="1" id="KW-0732">Signal</keyword>
<dbReference type="Pfam" id="PF02698">
    <property type="entry name" value="DUF218"/>
    <property type="match status" value="1"/>
</dbReference>
<feature type="chain" id="PRO_5031489832" evidence="1">
    <location>
        <begin position="23"/>
        <end position="349"/>
    </location>
</feature>
<evidence type="ECO:0000259" key="2">
    <source>
        <dbReference type="Pfam" id="PF02698"/>
    </source>
</evidence>